<reference evidence="1 2" key="1">
    <citation type="submission" date="2016-01" db="EMBL/GenBank/DDBJ databases">
        <title>Biosynthesis of antibiotic leucinostatins and their inhibition on Phytophthora in bio-control Purpureocillium lilacinum.</title>
        <authorList>
            <person name="Wang G."/>
            <person name="Liu Z."/>
            <person name="Lin R."/>
            <person name="Li E."/>
            <person name="Mao Z."/>
            <person name="Ling J."/>
            <person name="Yin W."/>
            <person name="Xie B."/>
        </authorList>
    </citation>
    <scope>NUCLEOTIDE SEQUENCE [LARGE SCALE GENOMIC DNA]</scope>
    <source>
        <strain evidence="1">PLBJ-1</strain>
    </source>
</reference>
<evidence type="ECO:0000313" key="1">
    <source>
        <dbReference type="EMBL" id="OAQ83727.1"/>
    </source>
</evidence>
<dbReference type="EMBL" id="LSBH01000002">
    <property type="protein sequence ID" value="OAQ83727.1"/>
    <property type="molecule type" value="Genomic_DNA"/>
</dbReference>
<protein>
    <submittedName>
        <fullName evidence="1">Uncharacterized protein</fullName>
    </submittedName>
</protein>
<organism evidence="1 2">
    <name type="scientific">Purpureocillium lilacinum</name>
    <name type="common">Paecilomyces lilacinus</name>
    <dbReference type="NCBI Taxonomy" id="33203"/>
    <lineage>
        <taxon>Eukaryota</taxon>
        <taxon>Fungi</taxon>
        <taxon>Dikarya</taxon>
        <taxon>Ascomycota</taxon>
        <taxon>Pezizomycotina</taxon>
        <taxon>Sordariomycetes</taxon>
        <taxon>Hypocreomycetidae</taxon>
        <taxon>Hypocreales</taxon>
        <taxon>Ophiocordycipitaceae</taxon>
        <taxon>Purpureocillium</taxon>
    </lineage>
</organism>
<comment type="caution">
    <text evidence="1">The sequence shown here is derived from an EMBL/GenBank/DDBJ whole genome shotgun (WGS) entry which is preliminary data.</text>
</comment>
<gene>
    <name evidence="1" type="ORF">VFPBJ_02495</name>
</gene>
<accession>A0A179H0G0</accession>
<dbReference type="Proteomes" id="UP000078240">
    <property type="component" value="Unassembled WGS sequence"/>
</dbReference>
<sequence>MLLTKANSMSQYFSQYEDLIHVVVEYVPLVGTLYSLYRGTVAVTEENWKIYWESIADSCESSIRDVVLVGKWAEPIPVTLVHSMAESFTEKMIHIYHSPPNKPQIRIKHVLSSNSSYVLISESRVNKNAARFFTGMAKGVYYFFGANFVGTLTEENYAWAGERIRLEVPRGFYDGAPIMMSWTWTVDASGVEHRPEAVRGRIRLHKGKIPRFDVTERVAAGQWQGYKFWGEVKSQDRITVYILISDRNVRVDMKRVPGT</sequence>
<dbReference type="AlphaFoldDB" id="A0A179H0G0"/>
<name>A0A179H0G0_PURLI</name>
<evidence type="ECO:0000313" key="2">
    <source>
        <dbReference type="Proteomes" id="UP000078240"/>
    </source>
</evidence>
<proteinExistence type="predicted"/>